<sequence>MPNRVVVRALGAWMQSTAVHVVLNRVIDVTSNFYPQARAIAFLVPIAASVAGFTSALLLDDTFVPVALRNCIPDVIVSVYGYGDEFVEDSTEADGLAF</sequence>
<protein>
    <submittedName>
        <fullName evidence="2">Uncharacterized protein</fullName>
    </submittedName>
</protein>
<comment type="caution">
    <text evidence="2">The sequence shown here is derived from an EMBL/GenBank/DDBJ whole genome shotgun (WGS) entry which is preliminary data.</text>
</comment>
<dbReference type="EMBL" id="ULHB01000002">
    <property type="protein sequence ID" value="SYW74864.1"/>
    <property type="molecule type" value="Genomic_DNA"/>
</dbReference>
<name>A0A8H8QGL5_9BASI</name>
<keyword evidence="1" id="KW-1133">Transmembrane helix</keyword>
<keyword evidence="1" id="KW-0472">Membrane</keyword>
<dbReference type="Proteomes" id="UP000658997">
    <property type="component" value="Unassembled WGS sequence"/>
</dbReference>
<feature type="transmembrane region" description="Helical" evidence="1">
    <location>
        <begin position="6"/>
        <end position="27"/>
    </location>
</feature>
<organism evidence="2 3">
    <name type="scientific">Ustilago bromivora</name>
    <dbReference type="NCBI Taxonomy" id="307758"/>
    <lineage>
        <taxon>Eukaryota</taxon>
        <taxon>Fungi</taxon>
        <taxon>Dikarya</taxon>
        <taxon>Basidiomycota</taxon>
        <taxon>Ustilaginomycotina</taxon>
        <taxon>Ustilaginomycetes</taxon>
        <taxon>Ustilaginales</taxon>
        <taxon>Ustilaginaceae</taxon>
        <taxon>Ustilago</taxon>
    </lineage>
</organism>
<evidence type="ECO:0000313" key="3">
    <source>
        <dbReference type="Proteomes" id="UP000658997"/>
    </source>
</evidence>
<keyword evidence="3" id="KW-1185">Reference proteome</keyword>
<dbReference type="AlphaFoldDB" id="A0A8H8QGL5"/>
<accession>A0A8H8QGL5</accession>
<keyword evidence="1" id="KW-0812">Transmembrane</keyword>
<gene>
    <name evidence="2" type="ORF">UBRO2_00274</name>
</gene>
<proteinExistence type="predicted"/>
<reference evidence="2" key="1">
    <citation type="submission" date="2018-08" db="EMBL/GenBank/DDBJ databases">
        <authorList>
            <person name="Guldener U."/>
        </authorList>
    </citation>
    <scope>NUCLEOTIDE SEQUENCE</scope>
    <source>
        <strain evidence="2">UB2</strain>
    </source>
</reference>
<feature type="transmembrane region" description="Helical" evidence="1">
    <location>
        <begin position="39"/>
        <end position="59"/>
    </location>
</feature>
<evidence type="ECO:0000313" key="2">
    <source>
        <dbReference type="EMBL" id="SYW74864.1"/>
    </source>
</evidence>
<evidence type="ECO:0000256" key="1">
    <source>
        <dbReference type="SAM" id="Phobius"/>
    </source>
</evidence>